<evidence type="ECO:0000313" key="2">
    <source>
        <dbReference type="Proteomes" id="UP000321787"/>
    </source>
</evidence>
<protein>
    <recommendedName>
        <fullName evidence="3">Lipase</fullName>
    </recommendedName>
</protein>
<name>A0A510UGK6_ALIFS</name>
<evidence type="ECO:0000313" key="1">
    <source>
        <dbReference type="EMBL" id="GEK13772.1"/>
    </source>
</evidence>
<proteinExistence type="predicted"/>
<dbReference type="Proteomes" id="UP000321787">
    <property type="component" value="Unassembled WGS sequence"/>
</dbReference>
<sequence length="349" mass="37825">MKLLSQLLLFTSLTFPLSSFAALGDHPIILIHGFQAGQLQTKPNHDAVVADGKNYWQDYWLAKADDRIDWPSQERVAGKISTDYIWPKLQELSKNNTCKNGCILVTHSTGDLVARHLLDNQENWLTNAGLTPLKIIATFDFAGAGGGSELGDLAINISEGSGYLNAPLKYAMSLWLGEVPSPKNTGVLNDLKVANARQIAALPDNRIPRIRFVGKGSDYVGSTSPFLLGKDDGVVASHSSCGASEVGNFNSCSINVAFDGKLSPQANAVTQFMPFHYPMLMGDDYSHSGLISSKHQGKITAVNPTLTLQDGSVIKVETTDSAYWLTGNVYRYVNNSENATMSELVSELL</sequence>
<dbReference type="InterPro" id="IPR029058">
    <property type="entry name" value="AB_hydrolase_fold"/>
</dbReference>
<evidence type="ECO:0008006" key="3">
    <source>
        <dbReference type="Google" id="ProtNLM"/>
    </source>
</evidence>
<dbReference type="AlphaFoldDB" id="A0A510UGK6"/>
<comment type="caution">
    <text evidence="1">The sequence shown here is derived from an EMBL/GenBank/DDBJ whole genome shotgun (WGS) entry which is preliminary data.</text>
</comment>
<dbReference type="EMBL" id="BJTZ01000009">
    <property type="protein sequence ID" value="GEK13772.1"/>
    <property type="molecule type" value="Genomic_DNA"/>
</dbReference>
<organism evidence="1 2">
    <name type="scientific">Aliivibrio fischeri</name>
    <name type="common">Vibrio fischeri</name>
    <dbReference type="NCBI Taxonomy" id="668"/>
    <lineage>
        <taxon>Bacteria</taxon>
        <taxon>Pseudomonadati</taxon>
        <taxon>Pseudomonadota</taxon>
        <taxon>Gammaproteobacteria</taxon>
        <taxon>Vibrionales</taxon>
        <taxon>Vibrionaceae</taxon>
        <taxon>Aliivibrio</taxon>
    </lineage>
</organism>
<reference evidence="1 2" key="1">
    <citation type="submission" date="2019-07" db="EMBL/GenBank/DDBJ databases">
        <title>Whole genome shotgun sequence of Aliivibrio fischeri NBRC 101058.</title>
        <authorList>
            <person name="Hosoyama A."/>
            <person name="Uohara A."/>
            <person name="Ohji S."/>
            <person name="Ichikawa N."/>
        </authorList>
    </citation>
    <scope>NUCLEOTIDE SEQUENCE [LARGE SCALE GENOMIC DNA]</scope>
    <source>
        <strain evidence="1 2">NBRC 101058</strain>
    </source>
</reference>
<dbReference type="SUPFAM" id="SSF53474">
    <property type="entry name" value="alpha/beta-Hydrolases"/>
    <property type="match status" value="1"/>
</dbReference>
<accession>A0A510UGK6</accession>
<gene>
    <name evidence="1" type="ORF">AFI02nite_18080</name>
</gene>
<dbReference type="RefSeq" id="WP_005420660.1">
    <property type="nucleotide sequence ID" value="NZ_BJTZ01000009.1"/>
</dbReference>